<evidence type="ECO:0000256" key="1">
    <source>
        <dbReference type="ARBA" id="ARBA00022676"/>
    </source>
</evidence>
<reference evidence="3" key="1">
    <citation type="submission" date="2020-08" db="EMBL/GenBank/DDBJ databases">
        <title>Plant Genome Project.</title>
        <authorList>
            <person name="Zhang R.-G."/>
        </authorList>
    </citation>
    <scope>NUCLEOTIDE SEQUENCE</scope>
    <source>
        <strain evidence="3">WSP0</strain>
        <tissue evidence="3">Leaf</tissue>
    </source>
</reference>
<proteinExistence type="predicted"/>
<feature type="transmembrane region" description="Helical" evidence="2">
    <location>
        <begin position="15"/>
        <end position="34"/>
    </location>
</feature>
<name>A0AAV6ILN1_9ERIC</name>
<dbReference type="PANTHER" id="PTHR48049">
    <property type="entry name" value="GLYCOSYLTRANSFERASE"/>
    <property type="match status" value="1"/>
</dbReference>
<feature type="transmembrane region" description="Helical" evidence="2">
    <location>
        <begin position="143"/>
        <end position="163"/>
    </location>
</feature>
<gene>
    <name evidence="3" type="ORF">RHGRI_030110</name>
</gene>
<evidence type="ECO:0000256" key="2">
    <source>
        <dbReference type="SAM" id="Phobius"/>
    </source>
</evidence>
<dbReference type="AlphaFoldDB" id="A0AAV6ILN1"/>
<organism evidence="3 4">
    <name type="scientific">Rhododendron griersonianum</name>
    <dbReference type="NCBI Taxonomy" id="479676"/>
    <lineage>
        <taxon>Eukaryota</taxon>
        <taxon>Viridiplantae</taxon>
        <taxon>Streptophyta</taxon>
        <taxon>Embryophyta</taxon>
        <taxon>Tracheophyta</taxon>
        <taxon>Spermatophyta</taxon>
        <taxon>Magnoliopsida</taxon>
        <taxon>eudicotyledons</taxon>
        <taxon>Gunneridae</taxon>
        <taxon>Pentapetalae</taxon>
        <taxon>asterids</taxon>
        <taxon>Ericales</taxon>
        <taxon>Ericaceae</taxon>
        <taxon>Ericoideae</taxon>
        <taxon>Rhodoreae</taxon>
        <taxon>Rhododendron</taxon>
    </lineage>
</organism>
<evidence type="ECO:0008006" key="5">
    <source>
        <dbReference type="Google" id="ProtNLM"/>
    </source>
</evidence>
<accession>A0AAV6ILN1</accession>
<evidence type="ECO:0000313" key="4">
    <source>
        <dbReference type="Proteomes" id="UP000823749"/>
    </source>
</evidence>
<keyword evidence="2" id="KW-0812">Transmembrane</keyword>
<dbReference type="SUPFAM" id="SSF53756">
    <property type="entry name" value="UDP-Glycosyltransferase/glycogen phosphorylase"/>
    <property type="match status" value="3"/>
</dbReference>
<comment type="caution">
    <text evidence="3">The sequence shown here is derived from an EMBL/GenBank/DDBJ whole genome shotgun (WGS) entry which is preliminary data.</text>
</comment>
<keyword evidence="4" id="KW-1185">Reference proteome</keyword>
<keyword evidence="1" id="KW-0328">Glycosyltransferase</keyword>
<evidence type="ECO:0000313" key="3">
    <source>
        <dbReference type="EMBL" id="KAG5529616.1"/>
    </source>
</evidence>
<keyword evidence="1" id="KW-0808">Transferase</keyword>
<dbReference type="EMBL" id="JACTNZ010000010">
    <property type="protein sequence ID" value="KAG5529616.1"/>
    <property type="molecule type" value="Genomic_DNA"/>
</dbReference>
<sequence length="687" mass="78106">MDSESKPPMTKNDKLHIVMFPWLAFGHMIPFLELSKLIAQKGHRVTFVSTPKNIDRLPKLPPNLSPRLTLVKIPLPHVEKLPENAEATVDLPYDKVKYLKMAYDQLEQPITQLLRDASPDWVIYDFAPYWLGPIAARLGISSAYFSIFIAATLCFMGSAQVLMGMRSDSRMKPEDFTVPPKWVPFESTVAFRLFEINRIFDDITGDDENIPATYRFGAAIDGCDVVAVRSSYEFEPEWLQLLQEIYQKPVIPEKKMGYAVPRDDRDGSFTRDSVADSVRLVMVEEGGKIYRDKVREAKGLFVDGDIQDKDDHKLHIVMFPWLAFGHMIPFLELSKLIAQKGHRVTFVSTPKNIDRLPKLPPNLSPLITLVKIPLPRVEKLPEDAEATFDLPYDKVKYLKKAYDELRRPITQLIQDTRPDWVVYDFAPYWLGPIAAKLGVSCAFFSIFNAASLCFCGPPSVLLGSGGHNRTKPEDFTVPPKWVPFESTVAFRLFEIKRVLDDVIGDDVNLSAMYRMGRAIDGCDAVLVRSSYEFEPEWLHLLEEIYQKPIIPVGYLPPTSTNHDSDDDNKEWKLLEEKKMAYSIPRDDRDGSFTRDSVAESLRLMMVGDEGKIDDCLPEDAEATVDIPFTLHTYLRKAYDGLEPVVSRFLETASPDWVIYDIVQHWLPPIAAKMGIPCAYFGNVGNLI</sequence>
<keyword evidence="2" id="KW-1133">Transmembrane helix</keyword>
<dbReference type="FunFam" id="3.40.50.2000:FF:000088">
    <property type="entry name" value="Glycosyltransferase"/>
    <property type="match status" value="2"/>
</dbReference>
<dbReference type="GO" id="GO:0035251">
    <property type="term" value="F:UDP-glucosyltransferase activity"/>
    <property type="evidence" value="ECO:0007669"/>
    <property type="project" value="InterPro"/>
</dbReference>
<dbReference type="PANTHER" id="PTHR48049:SF60">
    <property type="entry name" value="UDP-GLYCOSYLTRANSFERASE 91B1"/>
    <property type="match status" value="1"/>
</dbReference>
<dbReference type="Proteomes" id="UP000823749">
    <property type="component" value="Chromosome 10"/>
</dbReference>
<dbReference type="InterPro" id="IPR050481">
    <property type="entry name" value="UDP-glycosyltransf_plant"/>
</dbReference>
<dbReference type="Gene3D" id="3.40.50.2000">
    <property type="entry name" value="Glycogen Phosphorylase B"/>
    <property type="match status" value="3"/>
</dbReference>
<keyword evidence="2" id="KW-0472">Membrane</keyword>
<protein>
    <recommendedName>
        <fullName evidence="5">UDP-glycosyltransferase</fullName>
    </recommendedName>
</protein>